<reference evidence="3" key="1">
    <citation type="submission" date="2019-12" db="EMBL/GenBank/DDBJ databases">
        <title>An insight into the sialome of adult female Ixodes ricinus ticks feeding for 6 days.</title>
        <authorList>
            <person name="Perner J."/>
            <person name="Ribeiro J.M.C."/>
        </authorList>
    </citation>
    <scope>NUCLEOTIDE SEQUENCE</scope>
    <source>
        <strain evidence="3">Semi-engorged</strain>
        <tissue evidence="3">Salivary glands</tissue>
    </source>
</reference>
<dbReference type="Gene3D" id="1.10.10.2590">
    <property type="entry name" value="BEN domain"/>
    <property type="match status" value="1"/>
</dbReference>
<evidence type="ECO:0000259" key="2">
    <source>
        <dbReference type="PROSITE" id="PS51457"/>
    </source>
</evidence>
<evidence type="ECO:0000313" key="3">
    <source>
        <dbReference type="EMBL" id="MXU91383.1"/>
    </source>
</evidence>
<organism evidence="3">
    <name type="scientific">Ixodes ricinus</name>
    <name type="common">Common tick</name>
    <name type="synonym">Acarus ricinus</name>
    <dbReference type="NCBI Taxonomy" id="34613"/>
    <lineage>
        <taxon>Eukaryota</taxon>
        <taxon>Metazoa</taxon>
        <taxon>Ecdysozoa</taxon>
        <taxon>Arthropoda</taxon>
        <taxon>Chelicerata</taxon>
        <taxon>Arachnida</taxon>
        <taxon>Acari</taxon>
        <taxon>Parasitiformes</taxon>
        <taxon>Ixodida</taxon>
        <taxon>Ixodoidea</taxon>
        <taxon>Ixodidae</taxon>
        <taxon>Ixodinae</taxon>
        <taxon>Ixodes</taxon>
    </lineage>
</organism>
<feature type="domain" description="BEN" evidence="2">
    <location>
        <begin position="12"/>
        <end position="110"/>
    </location>
</feature>
<dbReference type="GO" id="GO:0003677">
    <property type="term" value="F:DNA binding"/>
    <property type="evidence" value="ECO:0007669"/>
    <property type="project" value="InterPro"/>
</dbReference>
<proteinExistence type="predicted"/>
<dbReference type="InterPro" id="IPR018379">
    <property type="entry name" value="BEN_domain"/>
</dbReference>
<protein>
    <recommendedName>
        <fullName evidence="2">BEN domain-containing protein</fullName>
    </recommendedName>
</protein>
<feature type="compositionally biased region" description="Polar residues" evidence="1">
    <location>
        <begin position="102"/>
        <end position="122"/>
    </location>
</feature>
<name>A0A6B0UP33_IXORI</name>
<dbReference type="PROSITE" id="PS51457">
    <property type="entry name" value="BEN"/>
    <property type="match status" value="1"/>
</dbReference>
<evidence type="ECO:0000256" key="1">
    <source>
        <dbReference type="SAM" id="MobiDB-lite"/>
    </source>
</evidence>
<accession>A0A6B0UP33</accession>
<feature type="region of interest" description="Disordered" evidence="1">
    <location>
        <begin position="101"/>
        <end position="122"/>
    </location>
</feature>
<dbReference type="EMBL" id="GIFC01009300">
    <property type="protein sequence ID" value="MXU91383.1"/>
    <property type="molecule type" value="Transcribed_RNA"/>
</dbReference>
<sequence length="122" mass="13208">MKTHGVAGPVVQEDVVENMITFGDIAVPETQLQHVDTKQPSIYAQELTVMVLGTEALTNCCLTGSAMKGKLPKEGVKDLIAFVIAKFPGETRKSVKGYLQRKCSNTSSTHKKASNTQKKTAE</sequence>
<dbReference type="AlphaFoldDB" id="A0A6B0UP33"/>